<dbReference type="Proteomes" id="UP000182793">
    <property type="component" value="Unassembled WGS sequence"/>
</dbReference>
<evidence type="ECO:0000256" key="1">
    <source>
        <dbReference type="ARBA" id="ARBA00001614"/>
    </source>
</evidence>
<dbReference type="PIRSF" id="PIRSF005096">
    <property type="entry name" value="GALM"/>
    <property type="match status" value="1"/>
</dbReference>
<sequence>MKVTQEIIATIDGKNVEKYSIINDKDVQVSLLTLGATWQEFLVPDGKGEHKNIIIGFDDPAEYGKNTLCAGQSIGRVAGRINHGQFKLDGKLMQLPQNEKGNTLHGGPKGFHKHIWQASVENDIDKATVVMTYNAKESVDGFPGDMLVTVRFTLDNKNRFTIQYTGKNGGQATLFNPTNHVYFNLGERQDLTKHVFTLAADHYLETRDDLIPTGKLIDVSETAYDFRAGRNLGDAIKATGGFDDAFLVPASLDAPCGELKDEESGDAVKLYSDRSAWVAYSMVGIPDGIYPARDKGKMAKEFEAIALEAQFLPDAINHDGFGDIVLQANEEKTYTIAFEYYKDN</sequence>
<comment type="catalytic activity">
    <reaction evidence="1 8">
        <text>alpha-D-glucose = beta-D-glucose</text>
        <dbReference type="Rhea" id="RHEA:10264"/>
        <dbReference type="ChEBI" id="CHEBI:15903"/>
        <dbReference type="ChEBI" id="CHEBI:17925"/>
        <dbReference type="EC" id="5.1.3.3"/>
    </reaction>
</comment>
<dbReference type="SUPFAM" id="SSF74650">
    <property type="entry name" value="Galactose mutarotase-like"/>
    <property type="match status" value="1"/>
</dbReference>
<feature type="binding site" evidence="10">
    <location>
        <position position="243"/>
    </location>
    <ligand>
        <name>beta-D-galactose</name>
        <dbReference type="ChEBI" id="CHEBI:27667"/>
    </ligand>
</feature>
<dbReference type="PANTHER" id="PTHR10091:SF0">
    <property type="entry name" value="GALACTOSE MUTAROTASE"/>
    <property type="match status" value="1"/>
</dbReference>
<dbReference type="Proteomes" id="UP000029382">
    <property type="component" value="Unassembled WGS sequence"/>
</dbReference>
<dbReference type="RefSeq" id="WP_039697462.1">
    <property type="nucleotide sequence ID" value="NZ_AUZH01000035.1"/>
</dbReference>
<dbReference type="CDD" id="cd09019">
    <property type="entry name" value="galactose_mutarotase_like"/>
    <property type="match status" value="1"/>
</dbReference>
<dbReference type="GO" id="GO:0004034">
    <property type="term" value="F:aldose 1-epimerase activity"/>
    <property type="evidence" value="ECO:0007669"/>
    <property type="project" value="UniProtKB-EC"/>
</dbReference>
<dbReference type="Gene3D" id="2.70.98.10">
    <property type="match status" value="1"/>
</dbReference>
<keyword evidence="7 8" id="KW-0119">Carbohydrate metabolism</keyword>
<dbReference type="InterPro" id="IPR011013">
    <property type="entry name" value="Gal_mutarotase_sf_dom"/>
</dbReference>
<evidence type="ECO:0000256" key="7">
    <source>
        <dbReference type="ARBA" id="ARBA00023277"/>
    </source>
</evidence>
<comment type="caution">
    <text evidence="12">The sequence shown here is derived from an EMBL/GenBank/DDBJ whole genome shotgun (WGS) entry which is preliminary data.</text>
</comment>
<dbReference type="GO" id="GO:0033499">
    <property type="term" value="P:galactose catabolic process via UDP-galactose, Leloir pathway"/>
    <property type="evidence" value="ECO:0007669"/>
    <property type="project" value="TreeGrafter"/>
</dbReference>
<protein>
    <recommendedName>
        <fullName evidence="5 8">Aldose 1-epimerase</fullName>
        <ecNumber evidence="4 8">5.1.3.3</ecNumber>
    </recommendedName>
</protein>
<dbReference type="GO" id="GO:0005737">
    <property type="term" value="C:cytoplasm"/>
    <property type="evidence" value="ECO:0007669"/>
    <property type="project" value="TreeGrafter"/>
</dbReference>
<dbReference type="PANTHER" id="PTHR10091">
    <property type="entry name" value="ALDOSE-1-EPIMERASE"/>
    <property type="match status" value="1"/>
</dbReference>
<evidence type="ECO:0000256" key="8">
    <source>
        <dbReference type="PIRNR" id="PIRNR005096"/>
    </source>
</evidence>
<evidence type="ECO:0000256" key="3">
    <source>
        <dbReference type="ARBA" id="ARBA00006206"/>
    </source>
</evidence>
<feature type="active site" description="Proton donor" evidence="9">
    <location>
        <position position="180"/>
    </location>
</feature>
<feature type="active site" description="Proton acceptor" evidence="9">
    <location>
        <position position="308"/>
    </location>
</feature>
<evidence type="ECO:0000256" key="5">
    <source>
        <dbReference type="ARBA" id="ARBA00014165"/>
    </source>
</evidence>
<dbReference type="AlphaFoldDB" id="A0A091BQC4"/>
<evidence type="ECO:0000313" key="12">
    <source>
        <dbReference type="EMBL" id="KFN85922.1"/>
    </source>
</evidence>
<reference evidence="12 14" key="1">
    <citation type="journal article" date="2014" name="Genome Announc.">
        <title>Draft Genome Sequences of Streptococcus bovis Strains ATCC 33317 and JB1.</title>
        <authorList>
            <person name="Benahmed F.H."/>
            <person name="Gopinath G.R."/>
            <person name="Harbottle H."/>
            <person name="Cotta M.A."/>
            <person name="Luo Y."/>
            <person name="Henderson C."/>
            <person name="Teri P."/>
            <person name="Soppet D."/>
            <person name="Rasmussen M."/>
            <person name="Whitehead T.R."/>
            <person name="Davidson M."/>
        </authorList>
    </citation>
    <scope>NUCLEOTIDE SEQUENCE [LARGE SCALE GENOMIC DNA]</scope>
    <source>
        <strain evidence="12 14">JB1</strain>
    </source>
</reference>
<dbReference type="EC" id="5.1.3.3" evidence="4 8"/>
<organism evidence="12 14">
    <name type="scientific">Streptococcus equinus JB1</name>
    <dbReference type="NCBI Taxonomy" id="1294274"/>
    <lineage>
        <taxon>Bacteria</taxon>
        <taxon>Bacillati</taxon>
        <taxon>Bacillota</taxon>
        <taxon>Bacilli</taxon>
        <taxon>Lactobacillales</taxon>
        <taxon>Streptococcaceae</taxon>
        <taxon>Streptococcus</taxon>
    </lineage>
</organism>
<evidence type="ECO:0000313" key="15">
    <source>
        <dbReference type="Proteomes" id="UP000182793"/>
    </source>
</evidence>
<reference evidence="13 15" key="2">
    <citation type="submission" date="2016-10" db="EMBL/GenBank/DDBJ databases">
        <authorList>
            <person name="Varghese N."/>
            <person name="Submissions S."/>
        </authorList>
    </citation>
    <scope>NUCLEOTIDE SEQUENCE [LARGE SCALE GENOMIC DNA]</scope>
    <source>
        <strain evidence="13 15">JB1</strain>
    </source>
</reference>
<dbReference type="InterPro" id="IPR047215">
    <property type="entry name" value="Galactose_mutarotase-like"/>
</dbReference>
<name>A0A091BQC4_STREI</name>
<feature type="binding site" evidence="11">
    <location>
        <begin position="180"/>
        <end position="182"/>
    </location>
    <ligand>
        <name>beta-D-galactose</name>
        <dbReference type="ChEBI" id="CHEBI:27667"/>
    </ligand>
</feature>
<dbReference type="GO" id="GO:0006006">
    <property type="term" value="P:glucose metabolic process"/>
    <property type="evidence" value="ECO:0007669"/>
    <property type="project" value="TreeGrafter"/>
</dbReference>
<dbReference type="UniPathway" id="UPA00242"/>
<evidence type="ECO:0000256" key="11">
    <source>
        <dbReference type="PIRSR" id="PIRSR005096-3"/>
    </source>
</evidence>
<evidence type="ECO:0000256" key="2">
    <source>
        <dbReference type="ARBA" id="ARBA00005028"/>
    </source>
</evidence>
<dbReference type="PROSITE" id="PS00545">
    <property type="entry name" value="ALDOSE_1_EPIMERASE"/>
    <property type="match status" value="1"/>
</dbReference>
<evidence type="ECO:0000313" key="14">
    <source>
        <dbReference type="Proteomes" id="UP000029382"/>
    </source>
</evidence>
<keyword evidence="15" id="KW-1185">Reference proteome</keyword>
<dbReference type="InterPro" id="IPR018052">
    <property type="entry name" value="Ald1_epimerase_CS"/>
</dbReference>
<dbReference type="InterPro" id="IPR015443">
    <property type="entry name" value="Aldose_1-epimerase"/>
</dbReference>
<evidence type="ECO:0000256" key="9">
    <source>
        <dbReference type="PIRSR" id="PIRSR005096-1"/>
    </source>
</evidence>
<evidence type="ECO:0000256" key="4">
    <source>
        <dbReference type="ARBA" id="ARBA00013185"/>
    </source>
</evidence>
<dbReference type="InterPro" id="IPR008183">
    <property type="entry name" value="Aldose_1/G6P_1-epimerase"/>
</dbReference>
<proteinExistence type="inferred from homology"/>
<dbReference type="Pfam" id="PF01263">
    <property type="entry name" value="Aldose_epim"/>
    <property type="match status" value="1"/>
</dbReference>
<comment type="pathway">
    <text evidence="2 8">Carbohydrate metabolism; hexose metabolism.</text>
</comment>
<gene>
    <name evidence="12" type="ORF">H702_09645</name>
    <name evidence="13" type="ORF">SAMN02910290_00952</name>
</gene>
<accession>A0A091BQC4</accession>
<dbReference type="EMBL" id="FOTG01000004">
    <property type="protein sequence ID" value="SFL21901.1"/>
    <property type="molecule type" value="Genomic_DNA"/>
</dbReference>
<keyword evidence="6 8" id="KW-0413">Isomerase</keyword>
<dbReference type="GO" id="GO:0030246">
    <property type="term" value="F:carbohydrate binding"/>
    <property type="evidence" value="ECO:0007669"/>
    <property type="project" value="InterPro"/>
</dbReference>
<evidence type="ECO:0000313" key="13">
    <source>
        <dbReference type="EMBL" id="SFL21901.1"/>
    </source>
</evidence>
<comment type="similarity">
    <text evidence="3 8">Belongs to the aldose epimerase family.</text>
</comment>
<dbReference type="InterPro" id="IPR014718">
    <property type="entry name" value="GH-type_carb-bd"/>
</dbReference>
<evidence type="ECO:0000256" key="6">
    <source>
        <dbReference type="ARBA" id="ARBA00023235"/>
    </source>
</evidence>
<dbReference type="EMBL" id="AUZH01000035">
    <property type="protein sequence ID" value="KFN85922.1"/>
    <property type="molecule type" value="Genomic_DNA"/>
</dbReference>
<evidence type="ECO:0000256" key="10">
    <source>
        <dbReference type="PIRSR" id="PIRSR005096-2"/>
    </source>
</evidence>